<gene>
    <name evidence="1" type="ORF">NP493_1403g00019</name>
</gene>
<organism evidence="1 2">
    <name type="scientific">Ridgeia piscesae</name>
    <name type="common">Tubeworm</name>
    <dbReference type="NCBI Taxonomy" id="27915"/>
    <lineage>
        <taxon>Eukaryota</taxon>
        <taxon>Metazoa</taxon>
        <taxon>Spiralia</taxon>
        <taxon>Lophotrochozoa</taxon>
        <taxon>Annelida</taxon>
        <taxon>Polychaeta</taxon>
        <taxon>Sedentaria</taxon>
        <taxon>Canalipalpata</taxon>
        <taxon>Sabellida</taxon>
        <taxon>Siboglinidae</taxon>
        <taxon>Ridgeia</taxon>
    </lineage>
</organism>
<accession>A0AAD9K4A2</accession>
<reference evidence="1" key="1">
    <citation type="journal article" date="2023" name="Mol. Biol. Evol.">
        <title>Third-Generation Sequencing Reveals the Adaptive Role of the Epigenome in Three Deep-Sea Polychaetes.</title>
        <authorList>
            <person name="Perez M."/>
            <person name="Aroh O."/>
            <person name="Sun Y."/>
            <person name="Lan Y."/>
            <person name="Juniper S.K."/>
            <person name="Young C.R."/>
            <person name="Angers B."/>
            <person name="Qian P.Y."/>
        </authorList>
    </citation>
    <scope>NUCLEOTIDE SEQUENCE</scope>
    <source>
        <strain evidence="1">R07B-5</strain>
    </source>
</reference>
<dbReference type="Proteomes" id="UP001209878">
    <property type="component" value="Unassembled WGS sequence"/>
</dbReference>
<sequence>MKTVELRNILVVVMSVFIALTHGMSRANKKLEAKSCECAHTGKGDSVECIFVLGMNMVLEGLNVSVKARSCRYKDGLSTWNIALGEGNKMSIVKGRCVMCYKCLPEGMQCLKLPRG</sequence>
<evidence type="ECO:0000313" key="2">
    <source>
        <dbReference type="Proteomes" id="UP001209878"/>
    </source>
</evidence>
<keyword evidence="2" id="KW-1185">Reference proteome</keyword>
<comment type="caution">
    <text evidence="1">The sequence shown here is derived from an EMBL/GenBank/DDBJ whole genome shotgun (WGS) entry which is preliminary data.</text>
</comment>
<name>A0AAD9K4A2_RIDPI</name>
<protein>
    <submittedName>
        <fullName evidence="1">Uncharacterized protein</fullName>
    </submittedName>
</protein>
<dbReference type="EMBL" id="JAODUO010001401">
    <property type="protein sequence ID" value="KAK2164673.1"/>
    <property type="molecule type" value="Genomic_DNA"/>
</dbReference>
<evidence type="ECO:0000313" key="1">
    <source>
        <dbReference type="EMBL" id="KAK2164673.1"/>
    </source>
</evidence>
<proteinExistence type="predicted"/>
<dbReference type="AlphaFoldDB" id="A0AAD9K4A2"/>